<sequence length="99" mass="11387">MLTNRPDYRFSPLLLFLSLIRGLHLNTNSLSITGTHFLCLQTFPAHWRCVSRWRNGAWLERRGHHPNAFIQLYDTPPCGALIGSGLSTDMTGHWLQKQQ</sequence>
<protein>
    <recommendedName>
        <fullName evidence="4">Secreted protein</fullName>
    </recommendedName>
</protein>
<dbReference type="Proteomes" id="UP001153269">
    <property type="component" value="Unassembled WGS sequence"/>
</dbReference>
<proteinExistence type="predicted"/>
<evidence type="ECO:0000313" key="3">
    <source>
        <dbReference type="Proteomes" id="UP001153269"/>
    </source>
</evidence>
<name>A0A9N7UDI7_PLEPL</name>
<evidence type="ECO:0000256" key="1">
    <source>
        <dbReference type="SAM" id="SignalP"/>
    </source>
</evidence>
<dbReference type="AlphaFoldDB" id="A0A9N7UDI7"/>
<evidence type="ECO:0000313" key="2">
    <source>
        <dbReference type="EMBL" id="CAB1429924.1"/>
    </source>
</evidence>
<organism evidence="2 3">
    <name type="scientific">Pleuronectes platessa</name>
    <name type="common">European plaice</name>
    <dbReference type="NCBI Taxonomy" id="8262"/>
    <lineage>
        <taxon>Eukaryota</taxon>
        <taxon>Metazoa</taxon>
        <taxon>Chordata</taxon>
        <taxon>Craniata</taxon>
        <taxon>Vertebrata</taxon>
        <taxon>Euteleostomi</taxon>
        <taxon>Actinopterygii</taxon>
        <taxon>Neopterygii</taxon>
        <taxon>Teleostei</taxon>
        <taxon>Neoteleostei</taxon>
        <taxon>Acanthomorphata</taxon>
        <taxon>Carangaria</taxon>
        <taxon>Pleuronectiformes</taxon>
        <taxon>Pleuronectoidei</taxon>
        <taxon>Pleuronectidae</taxon>
        <taxon>Pleuronectes</taxon>
    </lineage>
</organism>
<keyword evidence="3" id="KW-1185">Reference proteome</keyword>
<keyword evidence="1" id="KW-0732">Signal</keyword>
<evidence type="ECO:0008006" key="4">
    <source>
        <dbReference type="Google" id="ProtNLM"/>
    </source>
</evidence>
<feature type="chain" id="PRO_5040368658" description="Secreted protein" evidence="1">
    <location>
        <begin position="23"/>
        <end position="99"/>
    </location>
</feature>
<dbReference type="EMBL" id="CADEAL010001186">
    <property type="protein sequence ID" value="CAB1429924.1"/>
    <property type="molecule type" value="Genomic_DNA"/>
</dbReference>
<feature type="signal peptide" evidence="1">
    <location>
        <begin position="1"/>
        <end position="22"/>
    </location>
</feature>
<reference evidence="2" key="1">
    <citation type="submission" date="2020-03" db="EMBL/GenBank/DDBJ databases">
        <authorList>
            <person name="Weist P."/>
        </authorList>
    </citation>
    <scope>NUCLEOTIDE SEQUENCE</scope>
</reference>
<comment type="caution">
    <text evidence="2">The sequence shown here is derived from an EMBL/GenBank/DDBJ whole genome shotgun (WGS) entry which is preliminary data.</text>
</comment>
<gene>
    <name evidence="2" type="ORF">PLEPLA_LOCUS17904</name>
</gene>
<accession>A0A9N7UDI7</accession>